<feature type="compositionally biased region" description="Low complexity" evidence="1">
    <location>
        <begin position="417"/>
        <end position="433"/>
    </location>
</feature>
<reference evidence="4" key="1">
    <citation type="journal article" date="2008" name="Nat. Genet.">
        <title>The Pristionchus pacificus genome provides a unique perspective on nematode lifestyle and parasitism.</title>
        <authorList>
            <person name="Dieterich C."/>
            <person name="Clifton S.W."/>
            <person name="Schuster L.N."/>
            <person name="Chinwalla A."/>
            <person name="Delehaunty K."/>
            <person name="Dinkelacker I."/>
            <person name="Fulton L."/>
            <person name="Fulton R."/>
            <person name="Godfrey J."/>
            <person name="Minx P."/>
            <person name="Mitreva M."/>
            <person name="Roeseler W."/>
            <person name="Tian H."/>
            <person name="Witte H."/>
            <person name="Yang S.P."/>
            <person name="Wilson R.K."/>
            <person name="Sommer R.J."/>
        </authorList>
    </citation>
    <scope>NUCLEOTIDE SEQUENCE [LARGE SCALE GENOMIC DNA]</scope>
    <source>
        <strain evidence="4">PS312</strain>
    </source>
</reference>
<gene>
    <name evidence="3" type="primary">WBGene00099818</name>
</gene>
<reference evidence="3" key="2">
    <citation type="submission" date="2022-06" db="UniProtKB">
        <authorList>
            <consortium name="EnsemblMetazoa"/>
        </authorList>
    </citation>
    <scope>IDENTIFICATION</scope>
    <source>
        <strain evidence="3">PS312</strain>
    </source>
</reference>
<keyword evidence="4" id="KW-1185">Reference proteome</keyword>
<evidence type="ECO:0000313" key="3">
    <source>
        <dbReference type="EnsemblMetazoa" id="PPA10264.1"/>
    </source>
</evidence>
<keyword evidence="2" id="KW-0732">Signal</keyword>
<accession>A0A2A6D1Z8</accession>
<name>A0A2A6D1Z8_PRIPA</name>
<feature type="compositionally biased region" description="Low complexity" evidence="1">
    <location>
        <begin position="296"/>
        <end position="305"/>
    </location>
</feature>
<sequence length="619" mass="68863">MRIRSSLLVAFCFATTVIVIEAGPVSAEEESHVSTDSKGKKMIDSLATNLAGAFMNSLFPQVSKAKQAAKKTPKEEEEVVVEAAPVLPPSPSREIRRSPVAYPQGLSVPLGQYSARQVAENYNAIPQDVPIDPRDPLAFQKRPAPLYLGAQQHLPQEYQMQRPLPAGLPSSFANRRRAPASDPIPMGSMAKESAFEALMPEPAALLAGTSSNPGGMNAVNTLRNRQYMAKLAQHQHELQEYSLKQMEYLDNQRRYQQAMVDHQAGAALLMQQQQQQLLEEQIERAKTLQENPFTALSQASASSASTDNTVGGRLLTADNSIDDGRRRSAGHKRTYSDDDMVVTDENLKRYFKEQYGIDIPDDGSQLTDDERDTLRLLRQELQVKKEEAIREGSFKTMTSLKGKVMRQMQEREYAPPSSRRSSSESTSSRKSSSCPPCIPVKLKEIQGSWTQIYGNAASLKKTFSTIMSLEDMASEGARTLSMTSKKPVCVGMEVNGKKKDKSSLNFFFRDDSEENSVHEMKGDLFLQDDNSLLMSTDMYNSQVCVIKAGPSEVPQLEYIVLAETGGSSPCSSVHVFTRNIDEFQNRFYDDFADFMKTKLRHNEILPISKLPQADLCQLA</sequence>
<dbReference type="EnsemblMetazoa" id="PPA10264.1">
    <property type="protein sequence ID" value="PPA10264.1"/>
    <property type="gene ID" value="WBGene00099818"/>
</dbReference>
<feature type="chain" id="PRO_5043994305" evidence="2">
    <location>
        <begin position="23"/>
        <end position="619"/>
    </location>
</feature>
<dbReference type="AlphaFoldDB" id="A0A2A6D1Z8"/>
<feature type="signal peptide" evidence="2">
    <location>
        <begin position="1"/>
        <end position="22"/>
    </location>
</feature>
<accession>A0A8R1Y867</accession>
<evidence type="ECO:0000313" key="4">
    <source>
        <dbReference type="Proteomes" id="UP000005239"/>
    </source>
</evidence>
<feature type="region of interest" description="Disordered" evidence="1">
    <location>
        <begin position="296"/>
        <end position="334"/>
    </location>
</feature>
<feature type="region of interest" description="Disordered" evidence="1">
    <location>
        <begin position="401"/>
        <end position="436"/>
    </location>
</feature>
<organism evidence="3 4">
    <name type="scientific">Pristionchus pacificus</name>
    <name type="common">Parasitic nematode worm</name>
    <dbReference type="NCBI Taxonomy" id="54126"/>
    <lineage>
        <taxon>Eukaryota</taxon>
        <taxon>Metazoa</taxon>
        <taxon>Ecdysozoa</taxon>
        <taxon>Nematoda</taxon>
        <taxon>Chromadorea</taxon>
        <taxon>Rhabditida</taxon>
        <taxon>Rhabditina</taxon>
        <taxon>Diplogasteromorpha</taxon>
        <taxon>Diplogasteroidea</taxon>
        <taxon>Neodiplogasteridae</taxon>
        <taxon>Pristionchus</taxon>
    </lineage>
</organism>
<dbReference type="OrthoDB" id="5872422at2759"/>
<proteinExistence type="predicted"/>
<evidence type="ECO:0000256" key="1">
    <source>
        <dbReference type="SAM" id="MobiDB-lite"/>
    </source>
</evidence>
<dbReference type="Proteomes" id="UP000005239">
    <property type="component" value="Unassembled WGS sequence"/>
</dbReference>
<evidence type="ECO:0000256" key="2">
    <source>
        <dbReference type="SAM" id="SignalP"/>
    </source>
</evidence>
<protein>
    <submittedName>
        <fullName evidence="3">Uncharacterized protein</fullName>
    </submittedName>
</protein>